<keyword evidence="3" id="KW-0597">Phosphoprotein</keyword>
<dbReference type="InterPro" id="IPR036097">
    <property type="entry name" value="HisK_dim/P_sf"/>
</dbReference>
<feature type="domain" description="Histidine kinase" evidence="5">
    <location>
        <begin position="192"/>
        <end position="433"/>
    </location>
</feature>
<comment type="caution">
    <text evidence="6">The sequence shown here is derived from an EMBL/GenBank/DDBJ whole genome shotgun (WGS) entry which is preliminary data.</text>
</comment>
<evidence type="ECO:0000256" key="1">
    <source>
        <dbReference type="ARBA" id="ARBA00000085"/>
    </source>
</evidence>
<evidence type="ECO:0000313" key="7">
    <source>
        <dbReference type="Proteomes" id="UP000460751"/>
    </source>
</evidence>
<dbReference type="OrthoDB" id="1931120at2"/>
<evidence type="ECO:0000256" key="4">
    <source>
        <dbReference type="SAM" id="Coils"/>
    </source>
</evidence>
<reference evidence="6 7" key="1">
    <citation type="submission" date="2019-11" db="EMBL/GenBank/DDBJ databases">
        <title>Genome sequences of 17 halophilic strains isolated from different environments.</title>
        <authorList>
            <person name="Furrow R.E."/>
        </authorList>
    </citation>
    <scope>NUCLEOTIDE SEQUENCE [LARGE SCALE GENOMIC DNA]</scope>
    <source>
        <strain evidence="6 7">22507_15_FS</strain>
    </source>
</reference>
<dbReference type="InterPro" id="IPR003661">
    <property type="entry name" value="HisK_dim/P_dom"/>
</dbReference>
<name>A0A9X4YCG8_9GAMM</name>
<dbReference type="PRINTS" id="PR00344">
    <property type="entry name" value="BCTRLSENSOR"/>
</dbReference>
<feature type="coiled-coil region" evidence="4">
    <location>
        <begin position="153"/>
        <end position="183"/>
    </location>
</feature>
<dbReference type="Pfam" id="PF02518">
    <property type="entry name" value="HATPase_c"/>
    <property type="match status" value="1"/>
</dbReference>
<evidence type="ECO:0000313" key="6">
    <source>
        <dbReference type="EMBL" id="MYL27174.1"/>
    </source>
</evidence>
<dbReference type="Gene3D" id="1.10.287.130">
    <property type="match status" value="1"/>
</dbReference>
<dbReference type="EMBL" id="WMEX01000005">
    <property type="protein sequence ID" value="MYL27174.1"/>
    <property type="molecule type" value="Genomic_DNA"/>
</dbReference>
<dbReference type="EC" id="2.7.13.3" evidence="2"/>
<dbReference type="AlphaFoldDB" id="A0A9X4YCG8"/>
<proteinExistence type="predicted"/>
<dbReference type="SUPFAM" id="SSF47384">
    <property type="entry name" value="Homodimeric domain of signal transducing histidine kinase"/>
    <property type="match status" value="1"/>
</dbReference>
<protein>
    <recommendedName>
        <fullName evidence="2">histidine kinase</fullName>
        <ecNumber evidence="2">2.7.13.3</ecNumber>
    </recommendedName>
</protein>
<dbReference type="InterPro" id="IPR036890">
    <property type="entry name" value="HATPase_C_sf"/>
</dbReference>
<dbReference type="InterPro" id="IPR005467">
    <property type="entry name" value="His_kinase_dom"/>
</dbReference>
<dbReference type="InterPro" id="IPR004358">
    <property type="entry name" value="Sig_transdc_His_kin-like_C"/>
</dbReference>
<keyword evidence="6" id="KW-0418">Kinase</keyword>
<evidence type="ECO:0000259" key="5">
    <source>
        <dbReference type="PROSITE" id="PS50109"/>
    </source>
</evidence>
<dbReference type="CDD" id="cd00082">
    <property type="entry name" value="HisKA"/>
    <property type="match status" value="1"/>
</dbReference>
<accession>A0A9X4YCG8</accession>
<dbReference type="PROSITE" id="PS50109">
    <property type="entry name" value="HIS_KIN"/>
    <property type="match status" value="1"/>
</dbReference>
<dbReference type="RefSeq" id="WP_151439846.1">
    <property type="nucleotide sequence ID" value="NZ_WMEX01000005.1"/>
</dbReference>
<dbReference type="SUPFAM" id="SSF55874">
    <property type="entry name" value="ATPase domain of HSP90 chaperone/DNA topoisomerase II/histidine kinase"/>
    <property type="match status" value="1"/>
</dbReference>
<gene>
    <name evidence="6" type="ORF">GLW01_10250</name>
</gene>
<keyword evidence="4" id="KW-0175">Coiled coil</keyword>
<dbReference type="PANTHER" id="PTHR43065">
    <property type="entry name" value="SENSOR HISTIDINE KINASE"/>
    <property type="match status" value="1"/>
</dbReference>
<evidence type="ECO:0000256" key="3">
    <source>
        <dbReference type="ARBA" id="ARBA00022553"/>
    </source>
</evidence>
<dbReference type="InterPro" id="IPR003594">
    <property type="entry name" value="HATPase_dom"/>
</dbReference>
<dbReference type="GO" id="GO:0000155">
    <property type="term" value="F:phosphorelay sensor kinase activity"/>
    <property type="evidence" value="ECO:0007669"/>
    <property type="project" value="InterPro"/>
</dbReference>
<dbReference type="PANTHER" id="PTHR43065:SF50">
    <property type="entry name" value="HISTIDINE KINASE"/>
    <property type="match status" value="1"/>
</dbReference>
<keyword evidence="7" id="KW-1185">Reference proteome</keyword>
<organism evidence="6 7">
    <name type="scientific">Vreelandella halophila</name>
    <dbReference type="NCBI Taxonomy" id="86177"/>
    <lineage>
        <taxon>Bacteria</taxon>
        <taxon>Pseudomonadati</taxon>
        <taxon>Pseudomonadota</taxon>
        <taxon>Gammaproteobacteria</taxon>
        <taxon>Oceanospirillales</taxon>
        <taxon>Halomonadaceae</taxon>
        <taxon>Vreelandella</taxon>
    </lineage>
</organism>
<dbReference type="Proteomes" id="UP000460751">
    <property type="component" value="Unassembled WGS sequence"/>
</dbReference>
<evidence type="ECO:0000256" key="2">
    <source>
        <dbReference type="ARBA" id="ARBA00012438"/>
    </source>
</evidence>
<dbReference type="SMART" id="SM00387">
    <property type="entry name" value="HATPase_c"/>
    <property type="match status" value="1"/>
</dbReference>
<sequence>MSKYQHYLWSEIHEWLRHVHREQPEFHRELLTRASLLCEGHAGGIALDPSHCVSWISRDLTLEKILEWEEQGYGLLTPDAPWSCHCPAGEESLPLMAAPYRQGEQLTLTLVLIRNAGSEPFTREDELNANRLIQEAMSAMDKNTLLDELASSNAALRQRQNEQDELIRELKQARDQLMQSEKMASIGQLAAGVAHEINNPIGYVRSNLSSLREYTESLLALNDAFAEALGEKFQSPELQSLCRSHDLEFIREDLPSLLDESRDGIERVEKIIRSLRDFSRTDTGEMESLDIHQCLNKALAVARNEIKYRATVETDFAELPTITGVDSQLGQVFLNLLVNAAQAIEEQGLITISTEHHDADHVEVRIADTGKGIDPHNLDRLFEPFFTTKPVGKGTGLGLSLSYGIVQSHQGELSVASTPGEGTTFRVVLPIRQTSSEAVE</sequence>
<comment type="catalytic activity">
    <reaction evidence="1">
        <text>ATP + protein L-histidine = ADP + protein N-phospho-L-histidine.</text>
        <dbReference type="EC" id="2.7.13.3"/>
    </reaction>
</comment>
<keyword evidence="6" id="KW-0808">Transferase</keyword>
<dbReference type="SMART" id="SM00388">
    <property type="entry name" value="HisKA"/>
    <property type="match status" value="1"/>
</dbReference>
<dbReference type="Gene3D" id="3.30.565.10">
    <property type="entry name" value="Histidine kinase-like ATPase, C-terminal domain"/>
    <property type="match status" value="1"/>
</dbReference>